<dbReference type="Proteomes" id="UP000298663">
    <property type="component" value="Unassembled WGS sequence"/>
</dbReference>
<dbReference type="AlphaFoldDB" id="A0A4U8ULQ0"/>
<accession>A0A4U8ULQ0</accession>
<comment type="caution">
    <text evidence="1">The sequence shown here is derived from an EMBL/GenBank/DDBJ whole genome shotgun (WGS) entry which is preliminary data.</text>
</comment>
<evidence type="ECO:0000313" key="2">
    <source>
        <dbReference type="Proteomes" id="UP000298663"/>
    </source>
</evidence>
<name>A0A4U8ULQ0_STECR</name>
<sequence>MGKENSHSIETRLDRLQMSFYGRIRLLFINSKRIQETSLIILTHQLNGRGAYRHTSTPLPPLTIIPCWIYAISSDLASQAATGVVSTQFGDGCGIPRVVSRKP</sequence>
<reference evidence="1 2" key="2">
    <citation type="journal article" date="2019" name="G3 (Bethesda)">
        <title>Hybrid Assembly of the Genome of the Entomopathogenic Nematode Steinernema carpocapsae Identifies the X-Chromosome.</title>
        <authorList>
            <person name="Serra L."/>
            <person name="Macchietto M."/>
            <person name="Macias-Munoz A."/>
            <person name="McGill C.J."/>
            <person name="Rodriguez I.M."/>
            <person name="Rodriguez B."/>
            <person name="Murad R."/>
            <person name="Mortazavi A."/>
        </authorList>
    </citation>
    <scope>NUCLEOTIDE SEQUENCE [LARGE SCALE GENOMIC DNA]</scope>
    <source>
        <strain evidence="1 2">ALL</strain>
    </source>
</reference>
<reference evidence="1 2" key="1">
    <citation type="journal article" date="2015" name="Genome Biol.">
        <title>Comparative genomics of Steinernema reveals deeply conserved gene regulatory networks.</title>
        <authorList>
            <person name="Dillman A.R."/>
            <person name="Macchietto M."/>
            <person name="Porter C.F."/>
            <person name="Rogers A."/>
            <person name="Williams B."/>
            <person name="Antoshechkin I."/>
            <person name="Lee M.M."/>
            <person name="Goodwin Z."/>
            <person name="Lu X."/>
            <person name="Lewis E.E."/>
            <person name="Goodrich-Blair H."/>
            <person name="Stock S.P."/>
            <person name="Adams B.J."/>
            <person name="Sternberg P.W."/>
            <person name="Mortazavi A."/>
        </authorList>
    </citation>
    <scope>NUCLEOTIDE SEQUENCE [LARGE SCALE GENOMIC DNA]</scope>
    <source>
        <strain evidence="1 2">ALL</strain>
    </source>
</reference>
<dbReference type="EMBL" id="AZBU02000001">
    <property type="protein sequence ID" value="TMS33924.1"/>
    <property type="molecule type" value="Genomic_DNA"/>
</dbReference>
<proteinExistence type="predicted"/>
<evidence type="ECO:0000313" key="1">
    <source>
        <dbReference type="EMBL" id="TMS33924.1"/>
    </source>
</evidence>
<keyword evidence="2" id="KW-1185">Reference proteome</keyword>
<protein>
    <submittedName>
        <fullName evidence="1">Uncharacterized protein</fullName>
    </submittedName>
</protein>
<organism evidence="1 2">
    <name type="scientific">Steinernema carpocapsae</name>
    <name type="common">Entomopathogenic nematode</name>
    <dbReference type="NCBI Taxonomy" id="34508"/>
    <lineage>
        <taxon>Eukaryota</taxon>
        <taxon>Metazoa</taxon>
        <taxon>Ecdysozoa</taxon>
        <taxon>Nematoda</taxon>
        <taxon>Chromadorea</taxon>
        <taxon>Rhabditida</taxon>
        <taxon>Tylenchina</taxon>
        <taxon>Panagrolaimomorpha</taxon>
        <taxon>Strongyloidoidea</taxon>
        <taxon>Steinernematidae</taxon>
        <taxon>Steinernema</taxon>
    </lineage>
</organism>
<gene>
    <name evidence="1" type="ORF">L596_001610</name>
</gene>